<name>A0A1Z5KAV8_FISSO</name>
<dbReference type="InParanoid" id="A0A1Z5KAV8"/>
<evidence type="ECO:0000256" key="1">
    <source>
        <dbReference type="ARBA" id="ARBA00004123"/>
    </source>
</evidence>
<feature type="compositionally biased region" description="Polar residues" evidence="12">
    <location>
        <begin position="1222"/>
        <end position="1232"/>
    </location>
</feature>
<dbReference type="SMART" id="SM00490">
    <property type="entry name" value="HELICc"/>
    <property type="match status" value="1"/>
</dbReference>
<evidence type="ECO:0000256" key="11">
    <source>
        <dbReference type="PROSITE-ProRule" id="PRU00146"/>
    </source>
</evidence>
<evidence type="ECO:0000256" key="2">
    <source>
        <dbReference type="ARBA" id="ARBA00009889"/>
    </source>
</evidence>
<evidence type="ECO:0000313" key="17">
    <source>
        <dbReference type="Proteomes" id="UP000198406"/>
    </source>
</evidence>
<keyword evidence="5 11" id="KW-0863">Zinc-finger</keyword>
<dbReference type="SUPFAM" id="SSF52540">
    <property type="entry name" value="P-loop containing nucleoside triphosphate hydrolases"/>
    <property type="match status" value="1"/>
</dbReference>
<dbReference type="GO" id="GO:0003677">
    <property type="term" value="F:DNA binding"/>
    <property type="evidence" value="ECO:0007669"/>
    <property type="project" value="InterPro"/>
</dbReference>
<proteinExistence type="inferred from homology"/>
<feature type="region of interest" description="Disordered" evidence="12">
    <location>
        <begin position="1"/>
        <end position="54"/>
    </location>
</feature>
<dbReference type="InterPro" id="IPR027417">
    <property type="entry name" value="P-loop_NTPase"/>
</dbReference>
<feature type="domain" description="PHD-type" evidence="13">
    <location>
        <begin position="1239"/>
        <end position="1297"/>
    </location>
</feature>
<evidence type="ECO:0000313" key="16">
    <source>
        <dbReference type="EMBL" id="GAX23403.1"/>
    </source>
</evidence>
<dbReference type="GO" id="GO:0006281">
    <property type="term" value="P:DNA repair"/>
    <property type="evidence" value="ECO:0007669"/>
    <property type="project" value="UniProtKB-ARBA"/>
</dbReference>
<gene>
    <name evidence="16" type="ORF">FisN_15Lh123</name>
</gene>
<dbReference type="PROSITE" id="PS51192">
    <property type="entry name" value="HELICASE_ATP_BIND_1"/>
    <property type="match status" value="1"/>
</dbReference>
<dbReference type="Proteomes" id="UP000198406">
    <property type="component" value="Unassembled WGS sequence"/>
</dbReference>
<evidence type="ECO:0000259" key="14">
    <source>
        <dbReference type="PROSITE" id="PS51192"/>
    </source>
</evidence>
<evidence type="ECO:0000256" key="12">
    <source>
        <dbReference type="SAM" id="MobiDB-lite"/>
    </source>
</evidence>
<dbReference type="GO" id="GO:0006310">
    <property type="term" value="P:DNA recombination"/>
    <property type="evidence" value="ECO:0007669"/>
    <property type="project" value="UniProtKB-ARBA"/>
</dbReference>
<reference evidence="16 17" key="1">
    <citation type="journal article" date="2015" name="Plant Cell">
        <title>Oil accumulation by the oleaginous diatom Fistulifera solaris as revealed by the genome and transcriptome.</title>
        <authorList>
            <person name="Tanaka T."/>
            <person name="Maeda Y."/>
            <person name="Veluchamy A."/>
            <person name="Tanaka M."/>
            <person name="Abida H."/>
            <person name="Marechal E."/>
            <person name="Bowler C."/>
            <person name="Muto M."/>
            <person name="Sunaga Y."/>
            <person name="Tanaka M."/>
            <person name="Yoshino T."/>
            <person name="Taniguchi T."/>
            <person name="Fukuda Y."/>
            <person name="Nemoto M."/>
            <person name="Matsumoto M."/>
            <person name="Wong P.S."/>
            <person name="Aburatani S."/>
            <person name="Fujibuchi W."/>
        </authorList>
    </citation>
    <scope>NUCLEOTIDE SEQUENCE [LARGE SCALE GENOMIC DNA]</scope>
    <source>
        <strain evidence="16 17">JPCC DA0580</strain>
    </source>
</reference>
<evidence type="ECO:0000256" key="10">
    <source>
        <dbReference type="ARBA" id="ARBA00023242"/>
    </source>
</evidence>
<protein>
    <submittedName>
        <fullName evidence="16">Fanconi anemia group M protein</fullName>
    </submittedName>
</protein>
<feature type="region of interest" description="Disordered" evidence="12">
    <location>
        <begin position="1009"/>
        <end position="1098"/>
    </location>
</feature>
<feature type="compositionally biased region" description="Polar residues" evidence="12">
    <location>
        <begin position="1070"/>
        <end position="1094"/>
    </location>
</feature>
<keyword evidence="17" id="KW-1185">Reference proteome</keyword>
<dbReference type="InterPro" id="IPR011011">
    <property type="entry name" value="Znf_FYVE_PHD"/>
</dbReference>
<feature type="compositionally biased region" description="Basic and acidic residues" evidence="12">
    <location>
        <begin position="1142"/>
        <end position="1162"/>
    </location>
</feature>
<organism evidence="16 17">
    <name type="scientific">Fistulifera solaris</name>
    <name type="common">Oleaginous diatom</name>
    <dbReference type="NCBI Taxonomy" id="1519565"/>
    <lineage>
        <taxon>Eukaryota</taxon>
        <taxon>Sar</taxon>
        <taxon>Stramenopiles</taxon>
        <taxon>Ochrophyta</taxon>
        <taxon>Bacillariophyta</taxon>
        <taxon>Bacillariophyceae</taxon>
        <taxon>Bacillariophycidae</taxon>
        <taxon>Naviculales</taxon>
        <taxon>Naviculaceae</taxon>
        <taxon>Fistulifera</taxon>
    </lineage>
</organism>
<keyword evidence="9" id="KW-0067">ATP-binding</keyword>
<sequence>MNSKQQSKPEQHSRTQNVLQATATSGHRTRSVQVSDTQTLSEGEPRQLPPNNNTICQIFLPRTNLSRPTNQQRQPIPFTPGPVPLDLSSSKEWIFPVDDDFPKRDYQLEISDAAIHENTLVSLPTGLGKTLIAAVVMYNYYRFFPRGKILFLAPTLPLVNQQVQACFSIMGIPETDTAVLTGKINASRRAELWNEKRVFYCTPQTIQFDLEASRCNPDYFVCVVLDEAHRATGNHSYVTIVNRLFESNAKFRLLGLSATPGKTIKDIQAVIDVLRISKIEARTEDDASIAKYIHDRAVEEVLVPNVSVAKDVEKMLNDLLLLQLDRLRARGALSGNLDYQYITSHQLRKIQECLPDTSLSGIFHIATTLCDLRTKVHVNGLACVHSVMKRLLSTRHTGPMSPFLRSEEFLKVWNVVENGKDAVANNPKLMKLREILTEHFERDRAIGRSSRSIVFSQFRDSVSEIVSTLQTCSPLIRPRHFIGQGNRTKGTEGQLQGMNQAEQQEVIRQFRSDVFNVLVCTSIGEEGLDIGEVDLIVNYDVVRSAIRSIQRIGRTGRKRDGRVVVLVSEGQEKKSYDSSKHSVGTLARALKSNKFKVNVGELLFPMRPVVCEKKMAVANSFRSSQVEGHEGAKKRGRDASLDDKTENVMSSEWKLSASQQEYVSGLTLATSVPDCPTCERIPRDLSRRFVTGRRLSFSRNDKRNNTRGRTTFMLNRFESIHGTDDFGGQKSRSLPSKLTSDFKYKTFPLKILEEDAHVDFDNVYESKMHTWASDHERDDFKPPSRCPERSKLSSHNLYQGAFENIEISGSGCQNKILQDPKNSPDPPISTVPKTQHHIKRNPYASVMRTALQNSNYTVHATDPTGHVTQKTFESNPCFANNPVKRVGSLDVSVPTATKYIMVPATTTSGKFEEGHSQNVDFCRPLETATKKRSPLQKGSDDIVTRGLNLAAKENNQRENQETARSSLRTFVEYTSNRDPRSPIEQATVQIKYQTSASDIAELNDGFNLPEDEFVLPSQSDCSSSSNEDTEHRDMNSDLAKKTITSTPERFTRKSEFSLPSPASSCSASSTDQIVGTSKRSGNPTSKTLQHSVPTPNVREQPVVENAAHGSLTPEELLIFTRENKYRKRRATFDATQSEGDESVEKHSPEDPPSEESKAQDKSVVEDIAQYLGTPDEEIVFAKANKYRKRRAIFDATQCADDASIKMQSPQDPLIDTPPLRDLTNTQEPQVSGTKLPTDEIVCVICLSGDSPDEDPIVLCDGYCHNKACNVSVHTTCYSIPASFRDEDEWRCDPCDFRHKGRRNQAIFCLTCGKGDGALKRVDGNIFHHLRCAPEPTAPTNGVRRKEKQEDHDDAHRRSNMDRRRAVRKFFDEEAGIDSDEDMDGDLSEEEQIEAIEDEEADISGFINDTSQLGYTQDELDRLGVDAYVTRVHQELDNMRTRAQQFMTPILNRRMRDAKGRESLGSPDSAKGLGNMHFIRSVLEHHRQGGNADEIEDEYNQMMADASPDDEDSPALEPSSKKVIYYESSDADEEQSTATK</sequence>
<dbReference type="Gene3D" id="3.40.50.300">
    <property type="entry name" value="P-loop containing nucleotide triphosphate hydrolases"/>
    <property type="match status" value="2"/>
</dbReference>
<evidence type="ECO:0000256" key="6">
    <source>
        <dbReference type="ARBA" id="ARBA00022801"/>
    </source>
</evidence>
<dbReference type="SMART" id="SM00487">
    <property type="entry name" value="DEXDc"/>
    <property type="match status" value="1"/>
</dbReference>
<dbReference type="PANTHER" id="PTHR14025:SF20">
    <property type="entry name" value="FANCONI ANEMIA GROUP M PROTEIN"/>
    <property type="match status" value="1"/>
</dbReference>
<dbReference type="PROSITE" id="PS50016">
    <property type="entry name" value="ZF_PHD_2"/>
    <property type="match status" value="1"/>
</dbReference>
<dbReference type="Pfam" id="PF00271">
    <property type="entry name" value="Helicase_C"/>
    <property type="match status" value="1"/>
</dbReference>
<dbReference type="InterPro" id="IPR014001">
    <property type="entry name" value="Helicase_ATP-bd"/>
</dbReference>
<dbReference type="OrthoDB" id="164902at2759"/>
<keyword evidence="7" id="KW-0347">Helicase</keyword>
<evidence type="ECO:0000256" key="8">
    <source>
        <dbReference type="ARBA" id="ARBA00022833"/>
    </source>
</evidence>
<dbReference type="FunFam" id="3.40.50.300:FF:000861">
    <property type="entry name" value="Fanconi anemia, complementation group M"/>
    <property type="match status" value="1"/>
</dbReference>
<dbReference type="InterPro" id="IPR006935">
    <property type="entry name" value="Helicase/UvrB_N"/>
</dbReference>
<dbReference type="SUPFAM" id="SSF57903">
    <property type="entry name" value="FYVE/PHD zinc finger"/>
    <property type="match status" value="1"/>
</dbReference>
<evidence type="ECO:0000256" key="5">
    <source>
        <dbReference type="ARBA" id="ARBA00022771"/>
    </source>
</evidence>
<comment type="caution">
    <text evidence="16">The sequence shown here is derived from an EMBL/GenBank/DDBJ whole genome shotgun (WGS) entry which is preliminary data.</text>
</comment>
<dbReference type="PROSITE" id="PS51194">
    <property type="entry name" value="HELICASE_CTER"/>
    <property type="match status" value="1"/>
</dbReference>
<evidence type="ECO:0000256" key="4">
    <source>
        <dbReference type="ARBA" id="ARBA00022741"/>
    </source>
</evidence>
<dbReference type="InterPro" id="IPR013083">
    <property type="entry name" value="Znf_RING/FYVE/PHD"/>
</dbReference>
<feature type="compositionally biased region" description="Polar residues" evidence="12">
    <location>
        <begin position="14"/>
        <end position="41"/>
    </location>
</feature>
<evidence type="ECO:0000256" key="7">
    <source>
        <dbReference type="ARBA" id="ARBA00022806"/>
    </source>
</evidence>
<dbReference type="EMBL" id="BDSP01000201">
    <property type="protein sequence ID" value="GAX23403.1"/>
    <property type="molecule type" value="Genomic_DNA"/>
</dbReference>
<keyword evidence="3" id="KW-0479">Metal-binding</keyword>
<evidence type="ECO:0000259" key="15">
    <source>
        <dbReference type="PROSITE" id="PS51194"/>
    </source>
</evidence>
<keyword evidence="6" id="KW-0378">Hydrolase</keyword>
<dbReference type="InterPro" id="IPR044749">
    <property type="entry name" value="FANCM_DEXDc"/>
</dbReference>
<dbReference type="InterPro" id="IPR001650">
    <property type="entry name" value="Helicase_C-like"/>
</dbReference>
<feature type="compositionally biased region" description="Acidic residues" evidence="12">
    <location>
        <begin position="1528"/>
        <end position="1539"/>
    </location>
</feature>
<feature type="compositionally biased region" description="Basic and acidic residues" evidence="12">
    <location>
        <begin position="1028"/>
        <end position="1040"/>
    </location>
</feature>
<comment type="subcellular location">
    <subcellularLocation>
        <location evidence="1">Nucleus</location>
    </subcellularLocation>
</comment>
<feature type="domain" description="Helicase C-terminal" evidence="15">
    <location>
        <begin position="431"/>
        <end position="603"/>
    </location>
</feature>
<feature type="compositionally biased region" description="Low complexity" evidence="12">
    <location>
        <begin position="1056"/>
        <end position="1069"/>
    </location>
</feature>
<feature type="domain" description="Helicase ATP-binding" evidence="14">
    <location>
        <begin position="110"/>
        <end position="278"/>
    </location>
</feature>
<feature type="compositionally biased region" description="Acidic residues" evidence="12">
    <location>
        <begin position="1372"/>
        <end position="1385"/>
    </location>
</feature>
<dbReference type="CDD" id="cd15492">
    <property type="entry name" value="PHD_BRPF_JADE_like"/>
    <property type="match status" value="1"/>
</dbReference>
<feature type="region of interest" description="Disordered" evidence="12">
    <location>
        <begin position="1336"/>
        <end position="1385"/>
    </location>
</feature>
<feature type="compositionally biased region" description="Basic and acidic residues" evidence="12">
    <location>
        <begin position="627"/>
        <end position="645"/>
    </location>
</feature>
<dbReference type="Gene3D" id="3.30.40.10">
    <property type="entry name" value="Zinc/RING finger domain, C3HC4 (zinc finger)"/>
    <property type="match status" value="1"/>
</dbReference>
<dbReference type="CDD" id="cd18033">
    <property type="entry name" value="DEXDc_FANCM"/>
    <property type="match status" value="1"/>
</dbReference>
<dbReference type="Pfam" id="PF04851">
    <property type="entry name" value="ResIII"/>
    <property type="match status" value="1"/>
</dbReference>
<dbReference type="GO" id="GO:0008270">
    <property type="term" value="F:zinc ion binding"/>
    <property type="evidence" value="ECO:0007669"/>
    <property type="project" value="UniProtKB-KW"/>
</dbReference>
<dbReference type="GO" id="GO:0005524">
    <property type="term" value="F:ATP binding"/>
    <property type="evidence" value="ECO:0007669"/>
    <property type="project" value="UniProtKB-KW"/>
</dbReference>
<dbReference type="PANTHER" id="PTHR14025">
    <property type="entry name" value="FANCONI ANEMIA GROUP M FANCM FAMILY MEMBER"/>
    <property type="match status" value="1"/>
</dbReference>
<keyword evidence="8" id="KW-0862">Zinc</keyword>
<dbReference type="GO" id="GO:0004386">
    <property type="term" value="F:helicase activity"/>
    <property type="evidence" value="ECO:0007669"/>
    <property type="project" value="UniProtKB-KW"/>
</dbReference>
<feature type="region of interest" description="Disordered" evidence="12">
    <location>
        <begin position="1132"/>
        <end position="1162"/>
    </location>
</feature>
<keyword evidence="10" id="KW-0539">Nucleus</keyword>
<dbReference type="GO" id="GO:0016787">
    <property type="term" value="F:hydrolase activity"/>
    <property type="evidence" value="ECO:0007669"/>
    <property type="project" value="UniProtKB-KW"/>
</dbReference>
<feature type="region of interest" description="Disordered" evidence="12">
    <location>
        <begin position="1495"/>
        <end position="1539"/>
    </location>
</feature>
<feature type="compositionally biased region" description="Basic and acidic residues" evidence="12">
    <location>
        <begin position="1346"/>
        <end position="1371"/>
    </location>
</feature>
<evidence type="ECO:0000256" key="9">
    <source>
        <dbReference type="ARBA" id="ARBA00022840"/>
    </source>
</evidence>
<evidence type="ECO:0000256" key="3">
    <source>
        <dbReference type="ARBA" id="ARBA00022723"/>
    </source>
</evidence>
<feature type="region of interest" description="Disordered" evidence="12">
    <location>
        <begin position="625"/>
        <end position="645"/>
    </location>
</feature>
<dbReference type="GO" id="GO:0005634">
    <property type="term" value="C:nucleus"/>
    <property type="evidence" value="ECO:0007669"/>
    <property type="project" value="UniProtKB-SubCell"/>
</dbReference>
<accession>A0A1Z5KAV8</accession>
<evidence type="ECO:0000259" key="13">
    <source>
        <dbReference type="PROSITE" id="PS50016"/>
    </source>
</evidence>
<keyword evidence="4" id="KW-0547">Nucleotide-binding</keyword>
<comment type="similarity">
    <text evidence="2">Belongs to the DEAD box helicase family. DEAH subfamily. FANCM sub-subfamily.</text>
</comment>
<feature type="region of interest" description="Disordered" evidence="12">
    <location>
        <begin position="1207"/>
        <end position="1232"/>
    </location>
</feature>
<dbReference type="InterPro" id="IPR019787">
    <property type="entry name" value="Znf_PHD-finger"/>
</dbReference>